<feature type="compositionally biased region" description="Polar residues" evidence="1">
    <location>
        <begin position="1"/>
        <end position="10"/>
    </location>
</feature>
<reference evidence="2" key="1">
    <citation type="submission" date="2019-02" db="EMBL/GenBank/DDBJ databases">
        <authorList>
            <person name="Gruber-Vodicka R. H."/>
            <person name="Seah K. B. B."/>
        </authorList>
    </citation>
    <scope>NUCLEOTIDE SEQUENCE</scope>
    <source>
        <strain evidence="2">BECK_S312</strain>
        <strain evidence="3">BECK_S426</strain>
    </source>
</reference>
<evidence type="ECO:0000313" key="3">
    <source>
        <dbReference type="EMBL" id="VFK26840.1"/>
    </source>
</evidence>
<proteinExistence type="predicted"/>
<evidence type="ECO:0000313" key="2">
    <source>
        <dbReference type="EMBL" id="VFK10517.1"/>
    </source>
</evidence>
<protein>
    <submittedName>
        <fullName evidence="2">Uncharacterized protein</fullName>
    </submittedName>
</protein>
<gene>
    <name evidence="2" type="ORF">BECKLPF1236A_GA0070988_100399</name>
    <name evidence="3" type="ORF">BECKLPF1236C_GA0070990_100399</name>
</gene>
<accession>A0A450W0B7</accession>
<sequence length="96" mass="10489">MLSINPTSNTRSERLLSGLAHDTEQTGSDILPEAPSRFAAQRGKTTEMDIPEMKDPVIDNPYTLISDLVGIGTGGPPDIARNHKRIYREALSKGKQ</sequence>
<evidence type="ECO:0000256" key="1">
    <source>
        <dbReference type="SAM" id="MobiDB-lite"/>
    </source>
</evidence>
<dbReference type="EMBL" id="CAADFM010000039">
    <property type="protein sequence ID" value="VFK10517.1"/>
    <property type="molecule type" value="Genomic_DNA"/>
</dbReference>
<organism evidence="2">
    <name type="scientific">Candidatus Kentrum sp. LPFa</name>
    <dbReference type="NCBI Taxonomy" id="2126335"/>
    <lineage>
        <taxon>Bacteria</taxon>
        <taxon>Pseudomonadati</taxon>
        <taxon>Pseudomonadota</taxon>
        <taxon>Gammaproteobacteria</taxon>
        <taxon>Candidatus Kentrum</taxon>
    </lineage>
</organism>
<dbReference type="EMBL" id="CAADFP010000039">
    <property type="protein sequence ID" value="VFK26840.1"/>
    <property type="molecule type" value="Genomic_DNA"/>
</dbReference>
<feature type="region of interest" description="Disordered" evidence="1">
    <location>
        <begin position="1"/>
        <end position="31"/>
    </location>
</feature>
<dbReference type="AlphaFoldDB" id="A0A450W0B7"/>
<name>A0A450W0B7_9GAMM</name>